<keyword evidence="2 5" id="KW-0812">Transmembrane</keyword>
<keyword evidence="3 5" id="KW-1133">Transmembrane helix</keyword>
<protein>
    <recommendedName>
        <fullName evidence="6">Peptidase S54 rhomboid domain-containing protein</fullName>
    </recommendedName>
</protein>
<evidence type="ECO:0000256" key="3">
    <source>
        <dbReference type="ARBA" id="ARBA00022989"/>
    </source>
</evidence>
<feature type="domain" description="Peptidase S54 rhomboid" evidence="6">
    <location>
        <begin position="48"/>
        <end position="188"/>
    </location>
</feature>
<evidence type="ECO:0000256" key="5">
    <source>
        <dbReference type="SAM" id="Phobius"/>
    </source>
</evidence>
<feature type="transmembrane region" description="Helical" evidence="5">
    <location>
        <begin position="114"/>
        <end position="131"/>
    </location>
</feature>
<reference evidence="7 8" key="1">
    <citation type="submission" date="2012-09" db="EMBL/GenBank/DDBJ databases">
        <title>Genome Sequence of alkane-degrading Bacterium Alcanivorax jadensis T9.</title>
        <authorList>
            <person name="Lai Q."/>
            <person name="Shao Z."/>
        </authorList>
    </citation>
    <scope>NUCLEOTIDE SEQUENCE [LARGE SCALE GENOMIC DNA]</scope>
    <source>
        <strain evidence="7 8">T9</strain>
    </source>
</reference>
<dbReference type="NCBIfam" id="TIGR03902">
    <property type="entry name" value="rhom_GG_sort"/>
    <property type="match status" value="1"/>
</dbReference>
<keyword evidence="4 5" id="KW-0472">Membrane</keyword>
<organism evidence="7 8">
    <name type="scientific">Alcanivorax jadensis T9</name>
    <dbReference type="NCBI Taxonomy" id="1177181"/>
    <lineage>
        <taxon>Bacteria</taxon>
        <taxon>Pseudomonadati</taxon>
        <taxon>Pseudomonadota</taxon>
        <taxon>Gammaproteobacteria</taxon>
        <taxon>Oceanospirillales</taxon>
        <taxon>Alcanivoracaceae</taxon>
        <taxon>Alcanivorax</taxon>
    </lineage>
</organism>
<comment type="caution">
    <text evidence="7">The sequence shown here is derived from an EMBL/GenBank/DDBJ whole genome shotgun (WGS) entry which is preliminary data.</text>
</comment>
<evidence type="ECO:0000259" key="6">
    <source>
        <dbReference type="Pfam" id="PF01694"/>
    </source>
</evidence>
<feature type="transmembrane region" description="Helical" evidence="5">
    <location>
        <begin position="88"/>
        <end position="108"/>
    </location>
</feature>
<keyword evidence="8" id="KW-1185">Reference proteome</keyword>
<evidence type="ECO:0000313" key="8">
    <source>
        <dbReference type="Proteomes" id="UP000029443"/>
    </source>
</evidence>
<dbReference type="Pfam" id="PF01694">
    <property type="entry name" value="Rhomboid"/>
    <property type="match status" value="1"/>
</dbReference>
<evidence type="ECO:0000256" key="4">
    <source>
        <dbReference type="ARBA" id="ARBA00023136"/>
    </source>
</evidence>
<evidence type="ECO:0000256" key="1">
    <source>
        <dbReference type="ARBA" id="ARBA00004141"/>
    </source>
</evidence>
<proteinExistence type="predicted"/>
<comment type="subcellular location">
    <subcellularLocation>
        <location evidence="1">Membrane</location>
        <topology evidence="1">Multi-pass membrane protein</topology>
    </subcellularLocation>
</comment>
<dbReference type="SUPFAM" id="SSF144091">
    <property type="entry name" value="Rhomboid-like"/>
    <property type="match status" value="1"/>
</dbReference>
<dbReference type="PANTHER" id="PTHR43066">
    <property type="entry name" value="RHOMBOID-RELATED PROTEIN"/>
    <property type="match status" value="1"/>
</dbReference>
<dbReference type="InterPro" id="IPR022764">
    <property type="entry name" value="Peptidase_S54_rhomboid_dom"/>
</dbReference>
<dbReference type="PANTHER" id="PTHR43066:SF5">
    <property type="entry name" value="RHOMBOID-LIKE PROTEIN 11, CHLOROPLASTIC-RELATED"/>
    <property type="match status" value="1"/>
</dbReference>
<dbReference type="InterPro" id="IPR023826">
    <property type="entry name" value="Rhom-like_SP_proteobac"/>
</dbReference>
<evidence type="ECO:0000256" key="2">
    <source>
        <dbReference type="ARBA" id="ARBA00022692"/>
    </source>
</evidence>
<dbReference type="Proteomes" id="UP000029443">
    <property type="component" value="Unassembled WGS sequence"/>
</dbReference>
<dbReference type="EMBL" id="ARXU01000012">
    <property type="protein sequence ID" value="KGD60268.1"/>
    <property type="molecule type" value="Genomic_DNA"/>
</dbReference>
<dbReference type="Gene3D" id="1.20.1540.10">
    <property type="entry name" value="Rhomboid-like"/>
    <property type="match status" value="1"/>
</dbReference>
<name>A0ABR4WA32_9GAMM</name>
<evidence type="ECO:0000313" key="7">
    <source>
        <dbReference type="EMBL" id="KGD60268.1"/>
    </source>
</evidence>
<accession>A0ABR4WA32</accession>
<feature type="transmembrane region" description="Helical" evidence="5">
    <location>
        <begin position="174"/>
        <end position="195"/>
    </location>
</feature>
<gene>
    <name evidence="7" type="ORF">T9A_02661</name>
</gene>
<dbReference type="InterPro" id="IPR035952">
    <property type="entry name" value="Rhomboid-like_sf"/>
</dbReference>
<sequence>MSAGTSMQPRDKKLRPHFALVVVTMVVLGLAHSWVNPWLGFDRGAIEQGQLWRLLTCHLVHLNHWHMLLNLAGLVLCGYFFTDLLDRVRFWSWLLFCGAVTGLALYFLDTGLQHYVGLSGILHGLLVYCLLQGWRGNPWLHSLVLLVIAGRIASEQQAGYDVEYLRSWIDGRVYVNAHLYGALAGVLLFGGITGVEYGRKHRTGNTERR</sequence>